<evidence type="ECO:0000313" key="1">
    <source>
        <dbReference type="EMBL" id="GIY73579.1"/>
    </source>
</evidence>
<proteinExistence type="predicted"/>
<accession>A0AAV4VVG9</accession>
<reference evidence="1 2" key="1">
    <citation type="submission" date="2021-06" db="EMBL/GenBank/DDBJ databases">
        <title>Caerostris darwini draft genome.</title>
        <authorList>
            <person name="Kono N."/>
            <person name="Arakawa K."/>
        </authorList>
    </citation>
    <scope>NUCLEOTIDE SEQUENCE [LARGE SCALE GENOMIC DNA]</scope>
</reference>
<gene>
    <name evidence="1" type="ORF">CDAR_429571</name>
</gene>
<sequence length="119" mass="13572">MINDLNNNQNCRCTGVKKKETDNTESLIYQKSPSASYFLLKVLIPESAPVFTQKPAAQRVFRKKYSGRKTQGTTNTTIMFTTRMSKAFYETEMLRRKRGTSVYPKVWNAIPSAGRHSPS</sequence>
<evidence type="ECO:0000313" key="2">
    <source>
        <dbReference type="Proteomes" id="UP001054837"/>
    </source>
</evidence>
<dbReference type="Proteomes" id="UP001054837">
    <property type="component" value="Unassembled WGS sequence"/>
</dbReference>
<dbReference type="EMBL" id="BPLQ01013632">
    <property type="protein sequence ID" value="GIY73579.1"/>
    <property type="molecule type" value="Genomic_DNA"/>
</dbReference>
<dbReference type="AlphaFoldDB" id="A0AAV4VVG9"/>
<comment type="caution">
    <text evidence="1">The sequence shown here is derived from an EMBL/GenBank/DDBJ whole genome shotgun (WGS) entry which is preliminary data.</text>
</comment>
<organism evidence="1 2">
    <name type="scientific">Caerostris darwini</name>
    <dbReference type="NCBI Taxonomy" id="1538125"/>
    <lineage>
        <taxon>Eukaryota</taxon>
        <taxon>Metazoa</taxon>
        <taxon>Ecdysozoa</taxon>
        <taxon>Arthropoda</taxon>
        <taxon>Chelicerata</taxon>
        <taxon>Arachnida</taxon>
        <taxon>Araneae</taxon>
        <taxon>Araneomorphae</taxon>
        <taxon>Entelegynae</taxon>
        <taxon>Araneoidea</taxon>
        <taxon>Araneidae</taxon>
        <taxon>Caerostris</taxon>
    </lineage>
</organism>
<keyword evidence="2" id="KW-1185">Reference proteome</keyword>
<name>A0AAV4VVG9_9ARAC</name>
<protein>
    <submittedName>
        <fullName evidence="1">Uncharacterized protein</fullName>
    </submittedName>
</protein>